<dbReference type="EMBL" id="SHKI01000004">
    <property type="protein sequence ID" value="RZT65881.1"/>
    <property type="molecule type" value="Genomic_DNA"/>
</dbReference>
<organism evidence="1 2">
    <name type="scientific">Leucobacter luti</name>
    <dbReference type="NCBI Taxonomy" id="340320"/>
    <lineage>
        <taxon>Bacteria</taxon>
        <taxon>Bacillati</taxon>
        <taxon>Actinomycetota</taxon>
        <taxon>Actinomycetes</taxon>
        <taxon>Micrococcales</taxon>
        <taxon>Microbacteriaceae</taxon>
        <taxon>Leucobacter</taxon>
    </lineage>
</organism>
<sequence>MQGFLIRSLWGSEGPVSCVAYLTTAVATYWGLSVNVA</sequence>
<reference evidence="1 2" key="1">
    <citation type="journal article" date="2015" name="Stand. Genomic Sci.">
        <title>Genomic Encyclopedia of Bacterial and Archaeal Type Strains, Phase III: the genomes of soil and plant-associated and newly described type strains.</title>
        <authorList>
            <person name="Whitman W.B."/>
            <person name="Woyke T."/>
            <person name="Klenk H.P."/>
            <person name="Zhou Y."/>
            <person name="Lilburn T.G."/>
            <person name="Beck B.J."/>
            <person name="De Vos P."/>
            <person name="Vandamme P."/>
            <person name="Eisen J.A."/>
            <person name="Garrity G."/>
            <person name="Hugenholtz P."/>
            <person name="Kyrpides N.C."/>
        </authorList>
    </citation>
    <scope>NUCLEOTIDE SEQUENCE [LARGE SCALE GENOMIC DNA]</scope>
    <source>
        <strain evidence="1 2">RF6</strain>
    </source>
</reference>
<evidence type="ECO:0000313" key="2">
    <source>
        <dbReference type="Proteomes" id="UP000291832"/>
    </source>
</evidence>
<accession>A0A4Q7TXB7</accession>
<keyword evidence="2" id="KW-1185">Reference proteome</keyword>
<proteinExistence type="predicted"/>
<comment type="caution">
    <text evidence="1">The sequence shown here is derived from an EMBL/GenBank/DDBJ whole genome shotgun (WGS) entry which is preliminary data.</text>
</comment>
<protein>
    <submittedName>
        <fullName evidence="1">Uncharacterized protein</fullName>
    </submittedName>
</protein>
<gene>
    <name evidence="1" type="ORF">EV139_1303</name>
</gene>
<name>A0A4Q7TXB7_9MICO</name>
<evidence type="ECO:0000313" key="1">
    <source>
        <dbReference type="EMBL" id="RZT65881.1"/>
    </source>
</evidence>
<dbReference type="AlphaFoldDB" id="A0A4Q7TXB7"/>
<dbReference type="Proteomes" id="UP000291832">
    <property type="component" value="Unassembled WGS sequence"/>
</dbReference>